<gene>
    <name evidence="2" type="ORF">EM808_08025</name>
</gene>
<keyword evidence="2" id="KW-0946">Virion</keyword>
<dbReference type="EMBL" id="RZTZ01000002">
    <property type="protein sequence ID" value="RVT65437.1"/>
    <property type="molecule type" value="Genomic_DNA"/>
</dbReference>
<dbReference type="InterPro" id="IPR020108">
    <property type="entry name" value="Spore_coat_CotD"/>
</dbReference>
<sequence length="118" mass="12585">MHCRPNVLPAICHPTKCCVNHTFQNNIVPHIHPTHTTTVNHVNYEHQHFFPQTQSVQNVVTNTQANMGPAPVPFPVPQQPAQTGGVPFTATGTAFPGGAPGGFPGGFQGGFPGGFPRR</sequence>
<dbReference type="Pfam" id="PF11122">
    <property type="entry name" value="Spore-coat_CotD"/>
    <property type="match status" value="1"/>
</dbReference>
<keyword evidence="2" id="KW-0167">Capsid protein</keyword>
<dbReference type="Proteomes" id="UP000288024">
    <property type="component" value="Unassembled WGS sequence"/>
</dbReference>
<proteinExistence type="predicted"/>
<reference evidence="2 3" key="1">
    <citation type="submission" date="2019-01" db="EMBL/GenBank/DDBJ databases">
        <title>Bacillus sp. M5HDSG1-1, whole genome shotgun sequence.</title>
        <authorList>
            <person name="Tuo L."/>
        </authorList>
    </citation>
    <scope>NUCLEOTIDE SEQUENCE [LARGE SCALE GENOMIC DNA]</scope>
    <source>
        <strain evidence="2 3">M5HDSG1-1</strain>
    </source>
</reference>
<accession>A0A3S2XAF7</accession>
<feature type="region of interest" description="Disordered" evidence="1">
    <location>
        <begin position="64"/>
        <end position="118"/>
    </location>
</feature>
<protein>
    <submittedName>
        <fullName evidence="2">Spore coat protein CotD</fullName>
    </submittedName>
</protein>
<dbReference type="AlphaFoldDB" id="A0A3S2XAF7"/>
<name>A0A3S2XAF7_9BACI</name>
<evidence type="ECO:0000256" key="1">
    <source>
        <dbReference type="SAM" id="MobiDB-lite"/>
    </source>
</evidence>
<keyword evidence="3" id="KW-1185">Reference proteome</keyword>
<comment type="caution">
    <text evidence="2">The sequence shown here is derived from an EMBL/GenBank/DDBJ whole genome shotgun (WGS) entry which is preliminary data.</text>
</comment>
<evidence type="ECO:0000313" key="2">
    <source>
        <dbReference type="EMBL" id="RVT65437.1"/>
    </source>
</evidence>
<feature type="compositionally biased region" description="Low complexity" evidence="1">
    <location>
        <begin position="79"/>
        <end position="97"/>
    </location>
</feature>
<dbReference type="RefSeq" id="WP_127737655.1">
    <property type="nucleotide sequence ID" value="NZ_CAJCKN010000077.1"/>
</dbReference>
<feature type="compositionally biased region" description="Gly residues" evidence="1">
    <location>
        <begin position="98"/>
        <end position="118"/>
    </location>
</feature>
<organism evidence="2 3">
    <name type="scientific">Niallia taxi</name>
    <dbReference type="NCBI Taxonomy" id="2499688"/>
    <lineage>
        <taxon>Bacteria</taxon>
        <taxon>Bacillati</taxon>
        <taxon>Bacillota</taxon>
        <taxon>Bacilli</taxon>
        <taxon>Bacillales</taxon>
        <taxon>Bacillaceae</taxon>
        <taxon>Niallia</taxon>
    </lineage>
</organism>
<evidence type="ECO:0000313" key="3">
    <source>
        <dbReference type="Proteomes" id="UP000288024"/>
    </source>
</evidence>